<dbReference type="OrthoDB" id="5197650at2"/>
<keyword evidence="2" id="KW-1185">Reference proteome</keyword>
<name>A0A401Z6E1_9ACTN</name>
<gene>
    <name evidence="1" type="ORF">EHYA_10194</name>
</gene>
<dbReference type="RefSeq" id="WP_126643909.1">
    <property type="nucleotide sequence ID" value="NZ_BIFH01000064.1"/>
</dbReference>
<accession>A0A401Z6E1</accession>
<evidence type="ECO:0000313" key="1">
    <source>
        <dbReference type="EMBL" id="GCE02417.1"/>
    </source>
</evidence>
<reference evidence="1 2" key="1">
    <citation type="submission" date="2018-12" db="EMBL/GenBank/DDBJ databases">
        <title>Draft genome sequence of Embleya hyalina NBRC 13850T.</title>
        <authorList>
            <person name="Komaki H."/>
            <person name="Hosoyama A."/>
            <person name="Kimura A."/>
            <person name="Ichikawa N."/>
            <person name="Tamura T."/>
        </authorList>
    </citation>
    <scope>NUCLEOTIDE SEQUENCE [LARGE SCALE GENOMIC DNA]</scope>
    <source>
        <strain evidence="1 2">NBRC 13850</strain>
    </source>
</reference>
<sequence>MARDPVGHPEPPNRLAVIEAMAAEHTIVDEHCPPEPLRRFGAEHRVRIGPGTPECLPRLLRGVSDEHIAIAPGVPPEPVRAAYHAAGYQPTRNVCPVWAPSIERR</sequence>
<comment type="caution">
    <text evidence="1">The sequence shown here is derived from an EMBL/GenBank/DDBJ whole genome shotgun (WGS) entry which is preliminary data.</text>
</comment>
<evidence type="ECO:0000313" key="2">
    <source>
        <dbReference type="Proteomes" id="UP000286931"/>
    </source>
</evidence>
<protein>
    <submittedName>
        <fullName evidence="1">Uncharacterized protein</fullName>
    </submittedName>
</protein>
<proteinExistence type="predicted"/>
<dbReference type="EMBL" id="BIFH01000064">
    <property type="protein sequence ID" value="GCE02417.1"/>
    <property type="molecule type" value="Genomic_DNA"/>
</dbReference>
<dbReference type="Proteomes" id="UP000286931">
    <property type="component" value="Unassembled WGS sequence"/>
</dbReference>
<dbReference type="AlphaFoldDB" id="A0A401Z6E1"/>
<organism evidence="1 2">
    <name type="scientific">Embleya hyalina</name>
    <dbReference type="NCBI Taxonomy" id="516124"/>
    <lineage>
        <taxon>Bacteria</taxon>
        <taxon>Bacillati</taxon>
        <taxon>Actinomycetota</taxon>
        <taxon>Actinomycetes</taxon>
        <taxon>Kitasatosporales</taxon>
        <taxon>Streptomycetaceae</taxon>
        <taxon>Embleya</taxon>
    </lineage>
</organism>